<evidence type="ECO:0000313" key="5">
    <source>
        <dbReference type="Proteomes" id="UP000005551"/>
    </source>
</evidence>
<keyword evidence="2" id="KW-0812">Transmembrane</keyword>
<dbReference type="EMBL" id="AJYA01000079">
    <property type="protein sequence ID" value="EIM72584.1"/>
    <property type="molecule type" value="Genomic_DNA"/>
</dbReference>
<reference evidence="4 5" key="1">
    <citation type="submission" date="2012-05" db="EMBL/GenBank/DDBJ databases">
        <title>Genome sequence of Nitritalea halalkaliphila LW7.</title>
        <authorList>
            <person name="Jangir P.K."/>
            <person name="Singh A."/>
            <person name="Shivaji S."/>
            <person name="Sharma R."/>
        </authorList>
    </citation>
    <scope>NUCLEOTIDE SEQUENCE [LARGE SCALE GENOMIC DNA]</scope>
    <source>
        <strain evidence="4 5">LW7</strain>
    </source>
</reference>
<dbReference type="Gene3D" id="3.30.1330.60">
    <property type="entry name" value="OmpA-like domain"/>
    <property type="match status" value="1"/>
</dbReference>
<dbReference type="GO" id="GO:0016020">
    <property type="term" value="C:membrane"/>
    <property type="evidence" value="ECO:0007669"/>
    <property type="project" value="UniProtKB-UniRule"/>
</dbReference>
<dbReference type="STRING" id="1189621.A3SI_19591"/>
<accession>I5BSN2</accession>
<evidence type="ECO:0000259" key="3">
    <source>
        <dbReference type="PROSITE" id="PS51123"/>
    </source>
</evidence>
<dbReference type="SUPFAM" id="SSF103088">
    <property type="entry name" value="OmpA-like"/>
    <property type="match status" value="1"/>
</dbReference>
<organism evidence="4 5">
    <name type="scientific">Nitritalea halalkaliphila LW7</name>
    <dbReference type="NCBI Taxonomy" id="1189621"/>
    <lineage>
        <taxon>Bacteria</taxon>
        <taxon>Pseudomonadati</taxon>
        <taxon>Bacteroidota</taxon>
        <taxon>Cytophagia</taxon>
        <taxon>Cytophagales</taxon>
        <taxon>Cyclobacteriaceae</taxon>
        <taxon>Nitritalea</taxon>
    </lineage>
</organism>
<protein>
    <recommendedName>
        <fullName evidence="3">OmpA-like domain-containing protein</fullName>
    </recommendedName>
</protein>
<gene>
    <name evidence="4" type="ORF">A3SI_19591</name>
</gene>
<name>I5BSN2_9BACT</name>
<dbReference type="InterPro" id="IPR006665">
    <property type="entry name" value="OmpA-like"/>
</dbReference>
<evidence type="ECO:0000256" key="1">
    <source>
        <dbReference type="PROSITE-ProRule" id="PRU00473"/>
    </source>
</evidence>
<keyword evidence="5" id="KW-1185">Reference proteome</keyword>
<dbReference type="Proteomes" id="UP000005551">
    <property type="component" value="Unassembled WGS sequence"/>
</dbReference>
<feature type="domain" description="OmpA-like" evidence="3">
    <location>
        <begin position="85"/>
        <end position="235"/>
    </location>
</feature>
<feature type="transmembrane region" description="Helical" evidence="2">
    <location>
        <begin position="21"/>
        <end position="41"/>
    </location>
</feature>
<keyword evidence="2" id="KW-1133">Transmembrane helix</keyword>
<comment type="caution">
    <text evidence="4">The sequence shown here is derived from an EMBL/GenBank/DDBJ whole genome shotgun (WGS) entry which is preliminary data.</text>
</comment>
<dbReference type="PATRIC" id="fig|1189621.3.peg.4073"/>
<dbReference type="PROSITE" id="PS51123">
    <property type="entry name" value="OMPA_2"/>
    <property type="match status" value="1"/>
</dbReference>
<dbReference type="OrthoDB" id="9782229at2"/>
<evidence type="ECO:0000313" key="4">
    <source>
        <dbReference type="EMBL" id="EIM72584.1"/>
    </source>
</evidence>
<sequence>MKTMSLSKRSTKTEESNWVSFSDIMTGLMVIFMFIAISYILEVQKRQEERNELFEEFQATKESLYFALDSAFRDDFKKWKVELDKDLSIKFTNPEVLFASGQTDIRPYFREILDEFLPRYFDIILQKKYVDRISEVRIEGHTDQVPAFNFDADPYIGNIKLSQLRSAQVLKHFRNMPYFKTLPDESVSLLQYWLTANGLSYGRTLDDNKRLTSESGMPANNEFSRRVEFRIVTTSDKLVEKVIQELREK</sequence>
<dbReference type="InterPro" id="IPR036737">
    <property type="entry name" value="OmpA-like_sf"/>
</dbReference>
<proteinExistence type="predicted"/>
<dbReference type="AlphaFoldDB" id="I5BSN2"/>
<evidence type="ECO:0000256" key="2">
    <source>
        <dbReference type="SAM" id="Phobius"/>
    </source>
</evidence>
<keyword evidence="1 2" id="KW-0472">Membrane</keyword>